<protein>
    <submittedName>
        <fullName evidence="1">Uncharacterized protein</fullName>
    </submittedName>
</protein>
<proteinExistence type="predicted"/>
<dbReference type="AlphaFoldDB" id="A0A2P2IJ90"/>
<organism evidence="1">
    <name type="scientific">Rhizophora mucronata</name>
    <name type="common">Asiatic mangrove</name>
    <dbReference type="NCBI Taxonomy" id="61149"/>
    <lineage>
        <taxon>Eukaryota</taxon>
        <taxon>Viridiplantae</taxon>
        <taxon>Streptophyta</taxon>
        <taxon>Embryophyta</taxon>
        <taxon>Tracheophyta</taxon>
        <taxon>Spermatophyta</taxon>
        <taxon>Magnoliopsida</taxon>
        <taxon>eudicotyledons</taxon>
        <taxon>Gunneridae</taxon>
        <taxon>Pentapetalae</taxon>
        <taxon>rosids</taxon>
        <taxon>fabids</taxon>
        <taxon>Malpighiales</taxon>
        <taxon>Rhizophoraceae</taxon>
        <taxon>Rhizophora</taxon>
    </lineage>
</organism>
<sequence length="30" mass="3672">MSLQLIRILSCFTVQIKLDHYEFCLHPEFF</sequence>
<accession>A0A2P2IJ90</accession>
<reference evidence="1" key="1">
    <citation type="submission" date="2018-02" db="EMBL/GenBank/DDBJ databases">
        <title>Rhizophora mucronata_Transcriptome.</title>
        <authorList>
            <person name="Meera S.P."/>
            <person name="Sreeshan A."/>
            <person name="Augustine A."/>
        </authorList>
    </citation>
    <scope>NUCLEOTIDE SEQUENCE</scope>
    <source>
        <tissue evidence="1">Leaf</tissue>
    </source>
</reference>
<name>A0A2P2IJ90_RHIMU</name>
<evidence type="ECO:0000313" key="1">
    <source>
        <dbReference type="EMBL" id="MBW81247.1"/>
    </source>
</evidence>
<dbReference type="EMBL" id="GGEC01000764">
    <property type="protein sequence ID" value="MBW81247.1"/>
    <property type="molecule type" value="Transcribed_RNA"/>
</dbReference>